<dbReference type="Proteomes" id="UP000757435">
    <property type="component" value="Unassembled WGS sequence"/>
</dbReference>
<dbReference type="InterPro" id="IPR011335">
    <property type="entry name" value="Restrct_endonuc-II-like"/>
</dbReference>
<evidence type="ECO:0000313" key="3">
    <source>
        <dbReference type="Proteomes" id="UP000757435"/>
    </source>
</evidence>
<gene>
    <name evidence="2" type="ORF">KME15_14315</name>
</gene>
<proteinExistence type="predicted"/>
<dbReference type="EMBL" id="JAHHHD010000015">
    <property type="protein sequence ID" value="MBW4659846.1"/>
    <property type="molecule type" value="Genomic_DNA"/>
</dbReference>
<dbReference type="Gene3D" id="3.90.1570.10">
    <property type="entry name" value="tt1808, chain A"/>
    <property type="match status" value="1"/>
</dbReference>
<dbReference type="GO" id="GO:0004519">
    <property type="term" value="F:endonuclease activity"/>
    <property type="evidence" value="ECO:0007669"/>
    <property type="project" value="UniProtKB-KW"/>
</dbReference>
<reference evidence="2" key="2">
    <citation type="journal article" date="2022" name="Microbiol. Resour. Announc.">
        <title>Metagenome Sequencing to Explore Phylogenomics of Terrestrial Cyanobacteria.</title>
        <authorList>
            <person name="Ward R.D."/>
            <person name="Stajich J.E."/>
            <person name="Johansen J.R."/>
            <person name="Huntemann M."/>
            <person name="Clum A."/>
            <person name="Foster B."/>
            <person name="Foster B."/>
            <person name="Roux S."/>
            <person name="Palaniappan K."/>
            <person name="Varghese N."/>
            <person name="Mukherjee S."/>
            <person name="Reddy T.B.K."/>
            <person name="Daum C."/>
            <person name="Copeland A."/>
            <person name="Chen I.A."/>
            <person name="Ivanova N.N."/>
            <person name="Kyrpides N.C."/>
            <person name="Shapiro N."/>
            <person name="Eloe-Fadrosh E.A."/>
            <person name="Pietrasiak N."/>
        </authorList>
    </citation>
    <scope>NUCLEOTIDE SEQUENCE</scope>
    <source>
        <strain evidence="2">UHER 2000/2452</strain>
    </source>
</reference>
<sequence length="187" mass="21107">MVQIKPRILTLEEFLTLPETKPASEYIDGQIIQKPMPKGKHSAIQTELATAINVILKPRRIARAFSELRCTFGERSIVPDVSVFVGSRIPRDENGEIADAFQMQPDWVIEILSPEQSQTKVTKNILHCLDHGTEIGWLIDPAEQTVLIYLPKQQTMIFDEPEQLLLVPAFAGELKLSVGEIFSWLSE</sequence>
<keyword evidence="2" id="KW-0378">Hydrolase</keyword>
<comment type="caution">
    <text evidence="2">The sequence shown here is derived from an EMBL/GenBank/DDBJ whole genome shotgun (WGS) entry which is preliminary data.</text>
</comment>
<evidence type="ECO:0000259" key="1">
    <source>
        <dbReference type="Pfam" id="PF05685"/>
    </source>
</evidence>
<dbReference type="AlphaFoldDB" id="A0A951QBT5"/>
<feature type="domain" description="Putative restriction endonuclease" evidence="1">
    <location>
        <begin position="11"/>
        <end position="178"/>
    </location>
</feature>
<name>A0A951QBT5_9CYAN</name>
<dbReference type="PANTHER" id="PTHR34107">
    <property type="entry name" value="SLL0198 PROTEIN-RELATED"/>
    <property type="match status" value="1"/>
</dbReference>
<accession>A0A951QBT5</accession>
<dbReference type="Pfam" id="PF05685">
    <property type="entry name" value="Uma2"/>
    <property type="match status" value="1"/>
</dbReference>
<dbReference type="InterPro" id="IPR012296">
    <property type="entry name" value="Nuclease_put_TT1808"/>
</dbReference>
<organism evidence="2 3">
    <name type="scientific">Drouetiella hepatica Uher 2000/2452</name>
    <dbReference type="NCBI Taxonomy" id="904376"/>
    <lineage>
        <taxon>Bacteria</taxon>
        <taxon>Bacillati</taxon>
        <taxon>Cyanobacteriota</taxon>
        <taxon>Cyanophyceae</taxon>
        <taxon>Oculatellales</taxon>
        <taxon>Oculatellaceae</taxon>
        <taxon>Drouetiella</taxon>
    </lineage>
</organism>
<evidence type="ECO:0000313" key="2">
    <source>
        <dbReference type="EMBL" id="MBW4659846.1"/>
    </source>
</evidence>
<reference evidence="2" key="1">
    <citation type="submission" date="2021-05" db="EMBL/GenBank/DDBJ databases">
        <authorList>
            <person name="Pietrasiak N."/>
            <person name="Ward R."/>
            <person name="Stajich J.E."/>
            <person name="Kurbessoian T."/>
        </authorList>
    </citation>
    <scope>NUCLEOTIDE SEQUENCE</scope>
    <source>
        <strain evidence="2">UHER 2000/2452</strain>
    </source>
</reference>
<protein>
    <submittedName>
        <fullName evidence="2">Uma2 family endonuclease</fullName>
    </submittedName>
</protein>
<dbReference type="InterPro" id="IPR008538">
    <property type="entry name" value="Uma2"/>
</dbReference>
<dbReference type="PANTHER" id="PTHR34107:SF1">
    <property type="entry name" value="SLL0198 PROTEIN"/>
    <property type="match status" value="1"/>
</dbReference>
<keyword evidence="2" id="KW-0255">Endonuclease</keyword>
<dbReference type="SUPFAM" id="SSF52980">
    <property type="entry name" value="Restriction endonuclease-like"/>
    <property type="match status" value="1"/>
</dbReference>
<dbReference type="CDD" id="cd06260">
    <property type="entry name" value="DUF820-like"/>
    <property type="match status" value="1"/>
</dbReference>
<keyword evidence="2" id="KW-0540">Nuclease</keyword>